<dbReference type="EMBL" id="CP089984">
    <property type="protein sequence ID" value="WXB16605.1"/>
    <property type="molecule type" value="Genomic_DNA"/>
</dbReference>
<keyword evidence="3 5" id="KW-0472">Membrane</keyword>
<dbReference type="Proteomes" id="UP001370348">
    <property type="component" value="Chromosome"/>
</dbReference>
<feature type="signal peptide" evidence="7">
    <location>
        <begin position="1"/>
        <end position="43"/>
    </location>
</feature>
<gene>
    <name evidence="9" type="ORF">LZC94_04835</name>
</gene>
<comment type="subcellular location">
    <subcellularLocation>
        <location evidence="1">Cell outer membrane</location>
    </subcellularLocation>
</comment>
<keyword evidence="4" id="KW-0998">Cell outer membrane</keyword>
<accession>A0ABZ2M578</accession>
<dbReference type="Pfam" id="PF00691">
    <property type="entry name" value="OmpA"/>
    <property type="match status" value="1"/>
</dbReference>
<sequence length="604" mass="65081">MTQQSSTGGVGRVCRAISRRWGAPLAAAALFSSALLCSTRANAQQTTFHLDRLEIAGSPEDGLVMWRPVTQPKPIFFGQLALGYSRNPLHTSNFVNADTDRTVLARNGTPTGAIQNQFTTYATLGVQFLNRFTLSVTLPATLIQNGGQPDYGAGGLGAKTTTFGTGGPTVGDTRIDARAVLLRTSNDKGALGASFSLFAPTGTYEKFGGDGSTSGMVMVQGEYDFNAFVLTANTGVHFRPRNSINDPAKERGLGIGNEWRWAVGGFVPIKGGKYRIGASVFGQTGITGDDPIIGDTFGKKRNTPIEWNVEGRAKFGPKDRWWAGLGGGTLIGNGYGAPDFRIVAMIGAYIPITDSDANSPSRKEAQREKWRSERATDTDKDGIPDDIDACPNEPEDHQGADPNDGCPLPPDRDGDGIPDQYDRCPDQPEDKDGIEDGDGCPEDDADHDGVPDVTDACPDVPGKPSPDPKTNGCPQFIKKEGSVVRVLQQVHFQFGSAKILPDSFPMLQEIADLLKSSPSIKKMSVEGHTDNKGKADLNKKLSQSRADSVMKWLTDHGVETTRLEAHGYGLERPIEDNATEKGRAANRRVEFKILEEEDPNKIKK</sequence>
<keyword evidence="10" id="KW-1185">Reference proteome</keyword>
<feature type="chain" id="PRO_5047511282" evidence="7">
    <location>
        <begin position="44"/>
        <end position="604"/>
    </location>
</feature>
<dbReference type="SUPFAM" id="SSF103088">
    <property type="entry name" value="OmpA-like"/>
    <property type="match status" value="1"/>
</dbReference>
<dbReference type="Gene3D" id="3.30.1330.60">
    <property type="entry name" value="OmpA-like domain"/>
    <property type="match status" value="1"/>
</dbReference>
<feature type="compositionally biased region" description="Acidic residues" evidence="6">
    <location>
        <begin position="432"/>
        <end position="446"/>
    </location>
</feature>
<name>A0ABZ2M578_9BACT</name>
<evidence type="ECO:0000256" key="1">
    <source>
        <dbReference type="ARBA" id="ARBA00004442"/>
    </source>
</evidence>
<protein>
    <submittedName>
        <fullName evidence="9">OmpA family protein</fullName>
    </submittedName>
</protein>
<dbReference type="Gene3D" id="4.10.1080.10">
    <property type="entry name" value="TSP type-3 repeat"/>
    <property type="match status" value="1"/>
</dbReference>
<dbReference type="PRINTS" id="PR01021">
    <property type="entry name" value="OMPADOMAIN"/>
</dbReference>
<organism evidence="9 10">
    <name type="scientific">Pendulispora albinea</name>
    <dbReference type="NCBI Taxonomy" id="2741071"/>
    <lineage>
        <taxon>Bacteria</taxon>
        <taxon>Pseudomonadati</taxon>
        <taxon>Myxococcota</taxon>
        <taxon>Myxococcia</taxon>
        <taxon>Myxococcales</taxon>
        <taxon>Sorangiineae</taxon>
        <taxon>Pendulisporaceae</taxon>
        <taxon>Pendulispora</taxon>
    </lineage>
</organism>
<dbReference type="InterPro" id="IPR006665">
    <property type="entry name" value="OmpA-like"/>
</dbReference>
<evidence type="ECO:0000256" key="3">
    <source>
        <dbReference type="ARBA" id="ARBA00023136"/>
    </source>
</evidence>
<evidence type="ECO:0000313" key="9">
    <source>
        <dbReference type="EMBL" id="WXB16605.1"/>
    </source>
</evidence>
<dbReference type="InterPro" id="IPR028974">
    <property type="entry name" value="TSP_type-3_rpt"/>
</dbReference>
<reference evidence="9 10" key="1">
    <citation type="submission" date="2021-12" db="EMBL/GenBank/DDBJ databases">
        <title>Discovery of the Pendulisporaceae a myxobacterial family with distinct sporulation behavior and unique specialized metabolism.</title>
        <authorList>
            <person name="Garcia R."/>
            <person name="Popoff A."/>
            <person name="Bader C.D."/>
            <person name="Loehr J."/>
            <person name="Walesch S."/>
            <person name="Walt C."/>
            <person name="Boldt J."/>
            <person name="Bunk B."/>
            <person name="Haeckl F.J.F.P.J."/>
            <person name="Gunesch A.P."/>
            <person name="Birkelbach J."/>
            <person name="Nuebel U."/>
            <person name="Pietschmann T."/>
            <person name="Bach T."/>
            <person name="Mueller R."/>
        </authorList>
    </citation>
    <scope>NUCLEOTIDE SEQUENCE [LARGE SCALE GENOMIC DNA]</scope>
    <source>
        <strain evidence="9 10">MSr11954</strain>
    </source>
</reference>
<proteinExistence type="predicted"/>
<evidence type="ECO:0000256" key="5">
    <source>
        <dbReference type="PROSITE-ProRule" id="PRU00473"/>
    </source>
</evidence>
<feature type="compositionally biased region" description="Basic and acidic residues" evidence="6">
    <location>
        <begin position="361"/>
        <end position="383"/>
    </location>
</feature>
<dbReference type="PROSITE" id="PS51123">
    <property type="entry name" value="OMPA_2"/>
    <property type="match status" value="1"/>
</dbReference>
<evidence type="ECO:0000256" key="4">
    <source>
        <dbReference type="ARBA" id="ARBA00023237"/>
    </source>
</evidence>
<dbReference type="InterPro" id="IPR036737">
    <property type="entry name" value="OmpA-like_sf"/>
</dbReference>
<dbReference type="RefSeq" id="WP_394826231.1">
    <property type="nucleotide sequence ID" value="NZ_CP089984.1"/>
</dbReference>
<evidence type="ECO:0000256" key="2">
    <source>
        <dbReference type="ARBA" id="ARBA00022729"/>
    </source>
</evidence>
<dbReference type="PANTHER" id="PTHR30329:SF21">
    <property type="entry name" value="LIPOPROTEIN YIAD-RELATED"/>
    <property type="match status" value="1"/>
</dbReference>
<dbReference type="PRINTS" id="PR01023">
    <property type="entry name" value="NAFLGMOTY"/>
</dbReference>
<dbReference type="PANTHER" id="PTHR30329">
    <property type="entry name" value="STATOR ELEMENT OF FLAGELLAR MOTOR COMPLEX"/>
    <property type="match status" value="1"/>
</dbReference>
<dbReference type="InterPro" id="IPR003367">
    <property type="entry name" value="Thrombospondin_3-like_rpt"/>
</dbReference>
<evidence type="ECO:0000256" key="7">
    <source>
        <dbReference type="SAM" id="SignalP"/>
    </source>
</evidence>
<dbReference type="Pfam" id="PF02412">
    <property type="entry name" value="TSP_3"/>
    <property type="match status" value="2"/>
</dbReference>
<feature type="region of interest" description="Disordered" evidence="6">
    <location>
        <begin position="352"/>
        <end position="474"/>
    </location>
</feature>
<evidence type="ECO:0000256" key="6">
    <source>
        <dbReference type="SAM" id="MobiDB-lite"/>
    </source>
</evidence>
<dbReference type="SUPFAM" id="SSF103647">
    <property type="entry name" value="TSP type-3 repeat"/>
    <property type="match status" value="1"/>
</dbReference>
<feature type="domain" description="OmpA-like" evidence="8">
    <location>
        <begin position="479"/>
        <end position="597"/>
    </location>
</feature>
<dbReference type="InterPro" id="IPR006664">
    <property type="entry name" value="OMP_bac"/>
</dbReference>
<evidence type="ECO:0000313" key="10">
    <source>
        <dbReference type="Proteomes" id="UP001370348"/>
    </source>
</evidence>
<evidence type="ECO:0000259" key="8">
    <source>
        <dbReference type="PROSITE" id="PS51123"/>
    </source>
</evidence>
<keyword evidence="2 7" id="KW-0732">Signal</keyword>
<dbReference type="CDD" id="cd07185">
    <property type="entry name" value="OmpA_C-like"/>
    <property type="match status" value="1"/>
</dbReference>
<dbReference type="InterPro" id="IPR050330">
    <property type="entry name" value="Bact_OuterMem_StrucFunc"/>
</dbReference>
<feature type="compositionally biased region" description="Basic and acidic residues" evidence="6">
    <location>
        <begin position="410"/>
        <end position="431"/>
    </location>
</feature>